<organism evidence="1 2">
    <name type="scientific">Zarea fungicola</name>
    <dbReference type="NCBI Taxonomy" id="93591"/>
    <lineage>
        <taxon>Eukaryota</taxon>
        <taxon>Fungi</taxon>
        <taxon>Dikarya</taxon>
        <taxon>Ascomycota</taxon>
        <taxon>Pezizomycotina</taxon>
        <taxon>Sordariomycetes</taxon>
        <taxon>Hypocreomycetidae</taxon>
        <taxon>Hypocreales</taxon>
        <taxon>Cordycipitaceae</taxon>
        <taxon>Zarea</taxon>
    </lineage>
</organism>
<protein>
    <submittedName>
        <fullName evidence="1">Uncharacterized protein</fullName>
    </submittedName>
</protein>
<dbReference type="Proteomes" id="UP001143910">
    <property type="component" value="Unassembled WGS sequence"/>
</dbReference>
<reference evidence="1" key="1">
    <citation type="submission" date="2022-08" db="EMBL/GenBank/DDBJ databases">
        <title>Genome Sequence of Lecanicillium fungicola.</title>
        <authorList>
            <person name="Buettner E."/>
        </authorList>
    </citation>
    <scope>NUCLEOTIDE SEQUENCE</scope>
    <source>
        <strain evidence="1">Babe33</strain>
    </source>
</reference>
<keyword evidence="2" id="KW-1185">Reference proteome</keyword>
<evidence type="ECO:0000313" key="2">
    <source>
        <dbReference type="Proteomes" id="UP001143910"/>
    </source>
</evidence>
<evidence type="ECO:0000313" key="1">
    <source>
        <dbReference type="EMBL" id="KAJ2981586.1"/>
    </source>
</evidence>
<sequence length="392" mass="39367">MVHRLIVSLLLASQVYARFGQEQGNGAIAAISALSNFGQSGQAATLAGTSIQFLLAAANPCDKLKQADRIVSQLGTDDAVIAAARGLVAAEQNFNPFVVSVPSICSDPTLPQTLQLRGVVPLIDPAVTGSDAENKNAAASKATPFDAIGLSVAQVMVANGFSNFTAVAADGSKSDVVGGAKGSASKNVASATAGGNKGTASSATAPAQAPVCSNQPVQTKTVYVTMTYPNQAPAASQAGACTGSGSTLACSAPAKGSGAVQNDKTGTFAGFQPSTIQGLDFGLCVPTMKFEPGLNGRSATEFTFQAIDPLVNKGQQEALNPAIIANRIKDQMTNVCGANAAAKNAVAAALDKVKASGARNAGVAENWNAMLGFSGTDINPDKAPRAGLVGHT</sequence>
<accession>A0ACC1NRU7</accession>
<gene>
    <name evidence="1" type="ORF">NQ176_g1931</name>
</gene>
<comment type="caution">
    <text evidence="1">The sequence shown here is derived from an EMBL/GenBank/DDBJ whole genome shotgun (WGS) entry which is preliminary data.</text>
</comment>
<dbReference type="EMBL" id="JANJQO010000122">
    <property type="protein sequence ID" value="KAJ2981586.1"/>
    <property type="molecule type" value="Genomic_DNA"/>
</dbReference>
<proteinExistence type="predicted"/>
<name>A0ACC1NRU7_9HYPO</name>